<keyword evidence="3 8" id="KW-0378">Hydrolase</keyword>
<dbReference type="Gene3D" id="2.115.10.20">
    <property type="entry name" value="Glycosyl hydrolase domain, family 43"/>
    <property type="match status" value="3"/>
</dbReference>
<dbReference type="GO" id="GO:0045493">
    <property type="term" value="P:xylan catabolic process"/>
    <property type="evidence" value="ECO:0007669"/>
    <property type="project" value="UniProtKB-KW"/>
</dbReference>
<evidence type="ECO:0000256" key="6">
    <source>
        <dbReference type="PIRSR" id="PIRSR606710-2"/>
    </source>
</evidence>
<evidence type="ECO:0000256" key="5">
    <source>
        <dbReference type="ARBA" id="ARBA00023295"/>
    </source>
</evidence>
<keyword evidence="5" id="KW-0326">Glycosidase</keyword>
<sequence length="953" mass="107924">MRLFKKLAFGLITCIPLMAWPGNSHAQNEPARENKPDAGYLFAYFEGKGTNQEALRFAVSQDAVHWKALNNNNPVIGSDSISATGGIRDPHILRGEKADGYFLVATDMNTRKNGWDYNPGIVMLHSKDLLNWSHSKIELSKQYPKKFANIKWVWAPQTIFDPKVNKYLVYFTVRFKDNEKLDFYAAYANKDFSGFEGTPKLLFSPEFGGIDADIIYKNGLYHFFFKGNTKNAAGKEIKNGIKQATSQKLWGPWKELPGYIDAFADKDTSVEGSSVFKLNDKDSYVLMYDLYGVGKYAYQTSADLNNFSKEPAYFTKDFNPRHGSVISISKAEARLLQSKWKGVPADLLRPNETGDLYHFTSNGNPIVTHEFTADPAALVTGDTMWLFTGRDANGGQTGYHMREWLAFSSTDMHHWTEYPTPMKSADFDWAKSKAAWAGQVIPRNGKYYWYFCTNWSGIGVAVADRPEGPYKDAIGKPLLTNKDCFASSHGWACLDPSVFIDDDGQAWLFWGNRECYYAKLKKNMTEIDGPVKQMMFPGFEFTEAVWMHKYKGKYYLSYSTGFPEKTAYAMADNIEGPYVYKGIINELAGNCNTNHHAILEFKGQWYFIYHNGGVEPDGGSFSRSVCSEFLNYNPDGTIQKIQMTTAGTDPGFVPFDNKNNPVLKGFYADPDIIYSYKDKKYYLYPTSDGFTGWSGTYFKAFSSDNLKEWKDEGVILNLKKDVSWSHTNAWAPTMIEKKTAKGYQYFYYFVAGQQIGVASSDSPTGPFKDSGKPLIPKETKGGQAIDPAVFHDPVSGKDYLYWGNGYLKVAELSEDMETLKEGSLKVITPDHTFREGAYVFYRNKRYYFMWSENDTRSPDYRVRYGYSDSPDGPITIPKNNLILQKSPENGIYGTGHNSVIQVPGKDQWYIVYHRFHRPTGIHMGDAAGYNREVCIDALEFNPDGSIKPVIPTL</sequence>
<comment type="similarity">
    <text evidence="1">Belongs to the glycosyl hydrolase 43 family.</text>
</comment>
<evidence type="ECO:0000256" key="2">
    <source>
        <dbReference type="ARBA" id="ARBA00022651"/>
    </source>
</evidence>
<dbReference type="Proteomes" id="UP000199041">
    <property type="component" value="Unassembled WGS sequence"/>
</dbReference>
<reference evidence="8 9" key="1">
    <citation type="submission" date="2016-10" db="EMBL/GenBank/DDBJ databases">
        <authorList>
            <person name="de Groot N.N."/>
        </authorList>
    </citation>
    <scope>NUCLEOTIDE SEQUENCE [LARGE SCALE GENOMIC DNA]</scope>
    <source>
        <strain evidence="8 9">Vu-144</strain>
    </source>
</reference>
<evidence type="ECO:0000256" key="4">
    <source>
        <dbReference type="ARBA" id="ARBA00023277"/>
    </source>
</evidence>
<keyword evidence="2" id="KW-0624">Polysaccharide degradation</keyword>
<dbReference type="GO" id="GO:0004553">
    <property type="term" value="F:hydrolase activity, hydrolyzing O-glycosyl compounds"/>
    <property type="evidence" value="ECO:0007669"/>
    <property type="project" value="InterPro"/>
</dbReference>
<dbReference type="InterPro" id="IPR052176">
    <property type="entry name" value="Glycosyl_Hydrlase_43_Enz"/>
</dbReference>
<keyword evidence="7" id="KW-0732">Signal</keyword>
<evidence type="ECO:0000256" key="3">
    <source>
        <dbReference type="ARBA" id="ARBA00022801"/>
    </source>
</evidence>
<keyword evidence="2" id="KW-0858">Xylan degradation</keyword>
<protein>
    <submittedName>
        <fullName evidence="8">Glycosyl hydrolases family 43</fullName>
    </submittedName>
</protein>
<organism evidence="8 9">
    <name type="scientific">Arachidicoccus rhizosphaerae</name>
    <dbReference type="NCBI Taxonomy" id="551991"/>
    <lineage>
        <taxon>Bacteria</taxon>
        <taxon>Pseudomonadati</taxon>
        <taxon>Bacteroidota</taxon>
        <taxon>Chitinophagia</taxon>
        <taxon>Chitinophagales</taxon>
        <taxon>Chitinophagaceae</taxon>
        <taxon>Arachidicoccus</taxon>
    </lineage>
</organism>
<feature type="site" description="Important for catalytic activity, responsible for pKa modulation of the active site Glu and correct orientation of both the proton donor and substrate" evidence="6">
    <location>
        <position position="786"/>
    </location>
</feature>
<evidence type="ECO:0000256" key="1">
    <source>
        <dbReference type="ARBA" id="ARBA00009865"/>
    </source>
</evidence>
<name>A0A1H3Y662_9BACT</name>
<dbReference type="PANTHER" id="PTHR43772:SF2">
    <property type="entry name" value="PUTATIVE (AFU_ORTHOLOGUE AFUA_2G04480)-RELATED"/>
    <property type="match status" value="1"/>
</dbReference>
<dbReference type="Pfam" id="PF04616">
    <property type="entry name" value="Glyco_hydro_43"/>
    <property type="match status" value="3"/>
</dbReference>
<dbReference type="CDD" id="cd18828">
    <property type="entry name" value="GH43_BT3675-like"/>
    <property type="match status" value="1"/>
</dbReference>
<feature type="chain" id="PRO_5011456527" evidence="7">
    <location>
        <begin position="27"/>
        <end position="953"/>
    </location>
</feature>
<dbReference type="InterPro" id="IPR006710">
    <property type="entry name" value="Glyco_hydro_43"/>
</dbReference>
<proteinExistence type="inferred from homology"/>
<keyword evidence="9" id="KW-1185">Reference proteome</keyword>
<dbReference type="CDD" id="cd08983">
    <property type="entry name" value="GH43_Bt3655-like"/>
    <property type="match status" value="1"/>
</dbReference>
<gene>
    <name evidence="8" type="ORF">SAMN05192529_107126</name>
</gene>
<dbReference type="STRING" id="551991.SAMN05192529_107126"/>
<keyword evidence="4" id="KW-0119">Carbohydrate metabolism</keyword>
<dbReference type="EMBL" id="FNQY01000007">
    <property type="protein sequence ID" value="SEA07063.1"/>
    <property type="molecule type" value="Genomic_DNA"/>
</dbReference>
<accession>A0A1H3Y662</accession>
<evidence type="ECO:0000313" key="9">
    <source>
        <dbReference type="Proteomes" id="UP000199041"/>
    </source>
</evidence>
<evidence type="ECO:0000256" key="7">
    <source>
        <dbReference type="SAM" id="SignalP"/>
    </source>
</evidence>
<dbReference type="SUPFAM" id="SSF75005">
    <property type="entry name" value="Arabinanase/levansucrase/invertase"/>
    <property type="match status" value="3"/>
</dbReference>
<dbReference type="CDD" id="cd18618">
    <property type="entry name" value="GH43_Xsa43E-like"/>
    <property type="match status" value="1"/>
</dbReference>
<feature type="signal peptide" evidence="7">
    <location>
        <begin position="1"/>
        <end position="26"/>
    </location>
</feature>
<evidence type="ECO:0000313" key="8">
    <source>
        <dbReference type="EMBL" id="SEA07063.1"/>
    </source>
</evidence>
<dbReference type="AlphaFoldDB" id="A0A1H3Y662"/>
<dbReference type="InterPro" id="IPR023296">
    <property type="entry name" value="Glyco_hydro_beta-prop_sf"/>
</dbReference>
<dbReference type="PANTHER" id="PTHR43772">
    <property type="entry name" value="ENDO-1,4-BETA-XYLANASE"/>
    <property type="match status" value="1"/>
</dbReference>